<dbReference type="Proteomes" id="UP000095009">
    <property type="component" value="Unassembled WGS sequence"/>
</dbReference>
<reference evidence="2 3" key="1">
    <citation type="journal article" date="2016" name="Proc. Natl. Acad. Sci. U.S.A.">
        <title>Comparative genomics of biotechnologically important yeasts.</title>
        <authorList>
            <person name="Riley R."/>
            <person name="Haridas S."/>
            <person name="Wolfe K.H."/>
            <person name="Lopes M.R."/>
            <person name="Hittinger C.T."/>
            <person name="Goeker M."/>
            <person name="Salamov A.A."/>
            <person name="Wisecaver J.H."/>
            <person name="Long T.M."/>
            <person name="Calvey C.H."/>
            <person name="Aerts A.L."/>
            <person name="Barry K.W."/>
            <person name="Choi C."/>
            <person name="Clum A."/>
            <person name="Coughlan A.Y."/>
            <person name="Deshpande S."/>
            <person name="Douglass A.P."/>
            <person name="Hanson S.J."/>
            <person name="Klenk H.-P."/>
            <person name="LaButti K.M."/>
            <person name="Lapidus A."/>
            <person name="Lindquist E.A."/>
            <person name="Lipzen A.M."/>
            <person name="Meier-Kolthoff J.P."/>
            <person name="Ohm R.A."/>
            <person name="Otillar R.P."/>
            <person name="Pangilinan J.L."/>
            <person name="Peng Y."/>
            <person name="Rokas A."/>
            <person name="Rosa C.A."/>
            <person name="Scheuner C."/>
            <person name="Sibirny A.A."/>
            <person name="Slot J.C."/>
            <person name="Stielow J.B."/>
            <person name="Sun H."/>
            <person name="Kurtzman C.P."/>
            <person name="Blackwell M."/>
            <person name="Grigoriev I.V."/>
            <person name="Jeffries T.W."/>
        </authorList>
    </citation>
    <scope>NUCLEOTIDE SEQUENCE [LARGE SCALE GENOMIC DNA]</scope>
    <source>
        <strain evidence="2 3">DSM 6958</strain>
    </source>
</reference>
<feature type="compositionally biased region" description="Basic residues" evidence="1">
    <location>
        <begin position="388"/>
        <end position="400"/>
    </location>
</feature>
<dbReference type="STRING" id="857566.A0A1E3PJ32"/>
<dbReference type="EMBL" id="KV454410">
    <property type="protein sequence ID" value="ODQ65433.1"/>
    <property type="molecule type" value="Genomic_DNA"/>
</dbReference>
<feature type="region of interest" description="Disordered" evidence="1">
    <location>
        <begin position="373"/>
        <end position="401"/>
    </location>
</feature>
<organism evidence="2 3">
    <name type="scientific">Nadsonia fulvescens var. elongata DSM 6958</name>
    <dbReference type="NCBI Taxonomy" id="857566"/>
    <lineage>
        <taxon>Eukaryota</taxon>
        <taxon>Fungi</taxon>
        <taxon>Dikarya</taxon>
        <taxon>Ascomycota</taxon>
        <taxon>Saccharomycotina</taxon>
        <taxon>Dipodascomycetes</taxon>
        <taxon>Dipodascales</taxon>
        <taxon>Dipodascales incertae sedis</taxon>
        <taxon>Nadsonia</taxon>
    </lineage>
</organism>
<evidence type="ECO:0000256" key="1">
    <source>
        <dbReference type="SAM" id="MobiDB-lite"/>
    </source>
</evidence>
<accession>A0A1E3PJ32</accession>
<name>A0A1E3PJ32_9ASCO</name>
<evidence type="ECO:0000313" key="3">
    <source>
        <dbReference type="Proteomes" id="UP000095009"/>
    </source>
</evidence>
<proteinExistence type="predicted"/>
<gene>
    <name evidence="2" type="ORF">NADFUDRAFT_79310</name>
</gene>
<dbReference type="AlphaFoldDB" id="A0A1E3PJ32"/>
<protein>
    <submittedName>
        <fullName evidence="2">Uncharacterized protein</fullName>
    </submittedName>
</protein>
<dbReference type="OrthoDB" id="4093525at2759"/>
<sequence>MTAHSPTERTNKPVLVPTVPTALASSATKTQLTAKQILEKEREKKLFDLSCVVIKPNWPENIPEEEDIRLSFNHAGDWSDANGDRRVHKLPRKNSIEALEPKYDGNKEICANKRVVRPYLSSPSSYTTASTIARKYTDSSVQYDSRDISDLKKIKSRKSLLRGSKTSKEPRNEFTFEVKSIYQPALETKAISRSSQTDDSIVKIIEFNTEESIKERILQKTDSIIKRVIRRRRNHDILNNLQKNDFWLCPFCEYETIFGQKPVNLIRSYEHKERQQVLKEIERQKLLKKAQGIMKSKKILNKIEKDGFYTNADTLYNSDYESEDLSWEDYSSDDFENLGNLDNFDDFDDFPERERIMETGNDPLQRYKRILQQPKGGSSGASGPLLHQHQHPRSHQHQHLLKGGLASAKQYFMLENSSGYRYGEG</sequence>
<keyword evidence="3" id="KW-1185">Reference proteome</keyword>
<evidence type="ECO:0000313" key="2">
    <source>
        <dbReference type="EMBL" id="ODQ65433.1"/>
    </source>
</evidence>